<protein>
    <submittedName>
        <fullName evidence="7">Squalene--hopene cyclase</fullName>
        <ecNumber evidence="7">5.4.99.17</ecNumber>
    </submittedName>
</protein>
<dbReference type="InterPro" id="IPR018333">
    <property type="entry name" value="Squalene_cyclase"/>
</dbReference>
<reference evidence="7 8" key="1">
    <citation type="submission" date="2022-11" db="EMBL/GenBank/DDBJ databases">
        <title>Nonomuraea corallina sp. nov., a new species of the genus Nonomuraea isolated from sea side sediment in Thai sea.</title>
        <authorList>
            <person name="Ngamcharungchit C."/>
            <person name="Matsumoto A."/>
            <person name="Suriyachadkun C."/>
            <person name="Panbangred W."/>
            <person name="Inahashi Y."/>
            <person name="Intra B."/>
        </authorList>
    </citation>
    <scope>NUCLEOTIDE SEQUENCE [LARGE SCALE GENOMIC DNA]</scope>
    <source>
        <strain evidence="7 8">DSM 43553</strain>
    </source>
</reference>
<dbReference type="RefSeq" id="WP_271278254.1">
    <property type="nucleotide sequence ID" value="NZ_BAABFD010000016.1"/>
</dbReference>
<comment type="similarity">
    <text evidence="2">Belongs to the terpene cyclase/mutase family.</text>
</comment>
<dbReference type="InterPro" id="IPR032696">
    <property type="entry name" value="SQ_cyclase_C"/>
</dbReference>
<name>A0ABT4T3T9_9ACTN</name>
<feature type="domain" description="Squalene cyclase C-terminal" evidence="5">
    <location>
        <begin position="304"/>
        <end position="615"/>
    </location>
</feature>
<dbReference type="GO" id="GO:0051007">
    <property type="term" value="F:squalene-hopene cyclase activity"/>
    <property type="evidence" value="ECO:0007669"/>
    <property type="project" value="UniProtKB-EC"/>
</dbReference>
<gene>
    <name evidence="7" type="primary">shc</name>
    <name evidence="7" type="ORF">OUY24_26480</name>
</gene>
<evidence type="ECO:0000313" key="8">
    <source>
        <dbReference type="Proteomes" id="UP001212498"/>
    </source>
</evidence>
<dbReference type="NCBIfam" id="TIGR01507">
    <property type="entry name" value="hopene_cyclase"/>
    <property type="match status" value="1"/>
</dbReference>
<dbReference type="SUPFAM" id="SSF48239">
    <property type="entry name" value="Terpenoid cyclases/Protein prenyltransferases"/>
    <property type="match status" value="2"/>
</dbReference>
<dbReference type="Gene3D" id="1.50.10.20">
    <property type="match status" value="2"/>
</dbReference>
<dbReference type="EC" id="5.4.99.17" evidence="7"/>
<dbReference type="Pfam" id="PF13249">
    <property type="entry name" value="SQHop_cyclase_N"/>
    <property type="match status" value="1"/>
</dbReference>
<dbReference type="Proteomes" id="UP001212498">
    <property type="component" value="Unassembled WGS sequence"/>
</dbReference>
<dbReference type="EMBL" id="JAPNUD010000089">
    <property type="protein sequence ID" value="MDA0644191.1"/>
    <property type="molecule type" value="Genomic_DNA"/>
</dbReference>
<evidence type="ECO:0000256" key="3">
    <source>
        <dbReference type="ARBA" id="ARBA00022737"/>
    </source>
</evidence>
<dbReference type="InterPro" id="IPR006400">
    <property type="entry name" value="Hopene-cyclase"/>
</dbReference>
<evidence type="ECO:0000259" key="6">
    <source>
        <dbReference type="Pfam" id="PF13249"/>
    </source>
</evidence>
<dbReference type="InterPro" id="IPR008930">
    <property type="entry name" value="Terpenoid_cyclase/PrenylTrfase"/>
</dbReference>
<comment type="caution">
    <text evidence="7">The sequence shown here is derived from an EMBL/GenBank/DDBJ whole genome shotgun (WGS) entry which is preliminary data.</text>
</comment>
<dbReference type="NCBIfam" id="TIGR01787">
    <property type="entry name" value="squalene_cyclas"/>
    <property type="match status" value="1"/>
</dbReference>
<dbReference type="InterPro" id="IPR032697">
    <property type="entry name" value="SQ_cyclase_N"/>
</dbReference>
<accession>A0ABT4T3T9</accession>
<organism evidence="7 8">
    <name type="scientific">Nonomuraea ferruginea</name>
    <dbReference type="NCBI Taxonomy" id="46174"/>
    <lineage>
        <taxon>Bacteria</taxon>
        <taxon>Bacillati</taxon>
        <taxon>Actinomycetota</taxon>
        <taxon>Actinomycetes</taxon>
        <taxon>Streptosporangiales</taxon>
        <taxon>Streptosporangiaceae</taxon>
        <taxon>Nonomuraea</taxon>
    </lineage>
</organism>
<sequence length="622" mass="69213">MSTADTLRSTRLALDAARDHLIGLRSPQGWWKGELQTNVTMDAEDLLLREFLGIRAKDDTAEAAHWIRSEQRADGTWATFHGGPPDLSTTVEAYTALRLAGDPVEAAHMRAARSFVRESGGIESARVFTRIWLAMFGQWPWERLPVLPPELMFLPSWFPLNVYDWACWARQTIVPLTIVSARRPVRPLPFDLAELRTGRPVPRRGGLGWDGFFHGLDRLLVRYERRPVRGLREAAIRRATEWIVARQEADGSWGGIQPPWVYSLIALNLSGYDLDHPIMRRGLRGLDRFTIRDERGRRLEACQSPVWDTALAVNALLDAGVSHDHPAVAEAVDWLLEEEIRGPGDWAVRRPRLAPGGWAFEFDNDLYPDIDDTAEVVLALGRTGRPDARPAIGRAVRWMTGMASRDGGFAAFDADNTRTLCTKLPFCDFGAVIDPPSADVTAHVVEALAQESAPGSPELRRAVLWLLKAQEPDGSWFGRWGANHVYGTGAVVPALVAAGVRRDAACVRRAVAWLESHRNQDGGWGEDLRSYTDPAWIGRGASTPSQTAWALMALLAAGERSPVVDAGVRWLVEHQRPDGTWDEPHFTGTGFPGDFYINYHLYRLVFPVNALGRYLRACGQAP</sequence>
<dbReference type="SFLD" id="SFLDG01016">
    <property type="entry name" value="Prenyltransferase_Like_2"/>
    <property type="match status" value="1"/>
</dbReference>
<proteinExistence type="inferred from homology"/>
<dbReference type="Pfam" id="PF13243">
    <property type="entry name" value="SQHop_cyclase_C"/>
    <property type="match status" value="1"/>
</dbReference>
<keyword evidence="3" id="KW-0677">Repeat</keyword>
<evidence type="ECO:0000256" key="4">
    <source>
        <dbReference type="ARBA" id="ARBA00023235"/>
    </source>
</evidence>
<evidence type="ECO:0000256" key="1">
    <source>
        <dbReference type="ARBA" id="ARBA00004999"/>
    </source>
</evidence>
<evidence type="ECO:0000313" key="7">
    <source>
        <dbReference type="EMBL" id="MDA0644191.1"/>
    </source>
</evidence>
<comment type="pathway">
    <text evidence="1">Secondary metabolite biosynthesis; hopanoid biosynthesis.</text>
</comment>
<keyword evidence="4 7" id="KW-0413">Isomerase</keyword>
<dbReference type="PANTHER" id="PTHR11764:SF20">
    <property type="entry name" value="LANOSTEROL SYNTHASE"/>
    <property type="match status" value="1"/>
</dbReference>
<feature type="domain" description="Squalene cyclase N-terminal" evidence="6">
    <location>
        <begin position="15"/>
        <end position="294"/>
    </location>
</feature>
<dbReference type="PANTHER" id="PTHR11764">
    <property type="entry name" value="TERPENE CYCLASE/MUTASE FAMILY MEMBER"/>
    <property type="match status" value="1"/>
</dbReference>
<dbReference type="CDD" id="cd02892">
    <property type="entry name" value="SQCY_1"/>
    <property type="match status" value="1"/>
</dbReference>
<keyword evidence="8" id="KW-1185">Reference proteome</keyword>
<evidence type="ECO:0000259" key="5">
    <source>
        <dbReference type="Pfam" id="PF13243"/>
    </source>
</evidence>
<evidence type="ECO:0000256" key="2">
    <source>
        <dbReference type="ARBA" id="ARBA00009755"/>
    </source>
</evidence>